<evidence type="ECO:0000256" key="5">
    <source>
        <dbReference type="ARBA" id="ARBA00022500"/>
    </source>
</evidence>
<evidence type="ECO:0000256" key="9">
    <source>
        <dbReference type="ARBA" id="ARBA00023136"/>
    </source>
</evidence>
<dbReference type="OrthoDB" id="7908910at2"/>
<gene>
    <name evidence="11" type="ORF">SAMN05428963_103146</name>
</gene>
<evidence type="ECO:0000256" key="1">
    <source>
        <dbReference type="ARBA" id="ARBA00002254"/>
    </source>
</evidence>
<evidence type="ECO:0000256" key="3">
    <source>
        <dbReference type="ARBA" id="ARBA00008281"/>
    </source>
</evidence>
<keyword evidence="4" id="KW-1003">Cell membrane</keyword>
<evidence type="ECO:0000256" key="8">
    <source>
        <dbReference type="ARBA" id="ARBA00022989"/>
    </source>
</evidence>
<organism evidence="11 12">
    <name type="scientific">Consotaella salsifontis</name>
    <dbReference type="NCBI Taxonomy" id="1365950"/>
    <lineage>
        <taxon>Bacteria</taxon>
        <taxon>Pseudomonadati</taxon>
        <taxon>Pseudomonadota</taxon>
        <taxon>Alphaproteobacteria</taxon>
        <taxon>Hyphomicrobiales</taxon>
        <taxon>Aurantimonadaceae</taxon>
        <taxon>Consotaella</taxon>
    </lineage>
</organism>
<name>A0A1T4NRS2_9HYPH</name>
<evidence type="ECO:0000256" key="7">
    <source>
        <dbReference type="ARBA" id="ARBA00022779"/>
    </source>
</evidence>
<keyword evidence="7 10" id="KW-0283">Flagellar rotation</keyword>
<dbReference type="RefSeq" id="WP_078707258.1">
    <property type="nucleotide sequence ID" value="NZ_FUXL01000003.1"/>
</dbReference>
<dbReference type="GO" id="GO:0006935">
    <property type="term" value="P:chemotaxis"/>
    <property type="evidence" value="ECO:0007669"/>
    <property type="project" value="UniProtKB-KW"/>
</dbReference>
<dbReference type="InterPro" id="IPR005503">
    <property type="entry name" value="FliL"/>
</dbReference>
<proteinExistence type="inferred from homology"/>
<dbReference type="Pfam" id="PF03748">
    <property type="entry name" value="FliL"/>
    <property type="match status" value="1"/>
</dbReference>
<feature type="transmembrane region" description="Helical" evidence="10">
    <location>
        <begin position="26"/>
        <end position="52"/>
    </location>
</feature>
<dbReference type="GO" id="GO:0071973">
    <property type="term" value="P:bacterial-type flagellum-dependent cell motility"/>
    <property type="evidence" value="ECO:0007669"/>
    <property type="project" value="InterPro"/>
</dbReference>
<accession>A0A1T4NRS2</accession>
<protein>
    <recommendedName>
        <fullName evidence="10">Flagellar protein FliL</fullName>
    </recommendedName>
</protein>
<evidence type="ECO:0000313" key="11">
    <source>
        <dbReference type="EMBL" id="SJZ81795.1"/>
    </source>
</evidence>
<comment type="similarity">
    <text evidence="3 10">Belongs to the FliL family.</text>
</comment>
<dbReference type="GO" id="GO:0009425">
    <property type="term" value="C:bacterial-type flagellum basal body"/>
    <property type="evidence" value="ECO:0007669"/>
    <property type="project" value="InterPro"/>
</dbReference>
<keyword evidence="11" id="KW-0969">Cilium</keyword>
<evidence type="ECO:0000256" key="10">
    <source>
        <dbReference type="RuleBase" id="RU364125"/>
    </source>
</evidence>
<sequence length="185" mass="19169">MTDTSADGLEALTALLEENKPKKSPVLPVVLTVAALTLLAVGGGAGIGWLIGGSKPQPAPEKAAGAAEGAAKDASALPESLYGGGPEAGPIALVTLPPVLTNLYSPSNVWVRLQAAVVIRSKEVENADVLAGQIQSDVMTFMRTVQLPQIQGGRGLSHLREDLTERAKMRSPAVLDFIIEALVTE</sequence>
<comment type="subcellular location">
    <subcellularLocation>
        <location evidence="10">Cell inner membrane</location>
    </subcellularLocation>
    <subcellularLocation>
        <location evidence="2">Cell membrane</location>
        <topology evidence="2">Single-pass membrane protein</topology>
    </subcellularLocation>
</comment>
<keyword evidence="8 10" id="KW-1133">Transmembrane helix</keyword>
<keyword evidence="5 10" id="KW-0145">Chemotaxis</keyword>
<dbReference type="Proteomes" id="UP000190135">
    <property type="component" value="Unassembled WGS sequence"/>
</dbReference>
<keyword evidence="10" id="KW-0997">Cell inner membrane</keyword>
<keyword evidence="6 10" id="KW-0812">Transmembrane</keyword>
<evidence type="ECO:0000256" key="2">
    <source>
        <dbReference type="ARBA" id="ARBA00004162"/>
    </source>
</evidence>
<dbReference type="GO" id="GO:0005886">
    <property type="term" value="C:plasma membrane"/>
    <property type="evidence" value="ECO:0007669"/>
    <property type="project" value="UniProtKB-SubCell"/>
</dbReference>
<evidence type="ECO:0000256" key="4">
    <source>
        <dbReference type="ARBA" id="ARBA00022475"/>
    </source>
</evidence>
<keyword evidence="11" id="KW-0966">Cell projection</keyword>
<comment type="function">
    <text evidence="1 10">Controls the rotational direction of flagella during chemotaxis.</text>
</comment>
<dbReference type="EMBL" id="FUXL01000003">
    <property type="protein sequence ID" value="SJZ81795.1"/>
    <property type="molecule type" value="Genomic_DNA"/>
</dbReference>
<keyword evidence="12" id="KW-1185">Reference proteome</keyword>
<keyword evidence="9 10" id="KW-0472">Membrane</keyword>
<dbReference type="STRING" id="1365950.SAMN05428963_103146"/>
<evidence type="ECO:0000313" key="12">
    <source>
        <dbReference type="Proteomes" id="UP000190135"/>
    </source>
</evidence>
<keyword evidence="11" id="KW-0282">Flagellum</keyword>
<evidence type="ECO:0000256" key="6">
    <source>
        <dbReference type="ARBA" id="ARBA00022692"/>
    </source>
</evidence>
<dbReference type="AlphaFoldDB" id="A0A1T4NRS2"/>
<reference evidence="11 12" key="1">
    <citation type="submission" date="2017-02" db="EMBL/GenBank/DDBJ databases">
        <authorList>
            <person name="Peterson S.W."/>
        </authorList>
    </citation>
    <scope>NUCLEOTIDE SEQUENCE [LARGE SCALE GENOMIC DNA]</scope>
    <source>
        <strain evidence="11 12">USBA 369</strain>
    </source>
</reference>